<evidence type="ECO:0000313" key="2">
    <source>
        <dbReference type="EMBL" id="AKF14740.1"/>
    </source>
</evidence>
<protein>
    <recommendedName>
        <fullName evidence="4">Helix-turn-helix DNA binding domain protein</fullName>
    </recommendedName>
</protein>
<name>A0A0F6WEH3_9CAUD</name>
<evidence type="ECO:0008006" key="4">
    <source>
        <dbReference type="Google" id="ProtNLM"/>
    </source>
</evidence>
<evidence type="ECO:0000256" key="1">
    <source>
        <dbReference type="SAM" id="Coils"/>
    </source>
</evidence>
<dbReference type="EMBL" id="KR080200">
    <property type="protein sequence ID" value="AKF14740.1"/>
    <property type="molecule type" value="Genomic_DNA"/>
</dbReference>
<dbReference type="Proteomes" id="UP000225161">
    <property type="component" value="Genome"/>
</dbReference>
<sequence length="191" mass="20916">MTADPDTDEPDCRGWVPDYQLVPAILAGSATTMADLTPPDRAWAVAGLLREGHTAEQIKDRMGCSLRLVRTVSAWAATAVCQLLQAEAEHFADTYRMQDVELRRLTADLVTANATADRYQRQLARLLDSYLVGESGPSFPKCGHPKTRYNTYTAPKTGKTSCRMCHCDAQRAYEQRKAAASALPPSSPVGQ</sequence>
<gene>
    <name evidence="2" type="primary">75</name>
    <name evidence="2" type="ORF">SEA_ALANGRANT_75</name>
</gene>
<accession>A0A0F6WEH3</accession>
<proteinExistence type="predicted"/>
<evidence type="ECO:0000313" key="3">
    <source>
        <dbReference type="Proteomes" id="UP000225161"/>
    </source>
</evidence>
<keyword evidence="1" id="KW-0175">Coiled coil</keyword>
<organism evidence="2 3">
    <name type="scientific">Mycobacterium phage AlanGrant</name>
    <dbReference type="NCBI Taxonomy" id="1647307"/>
    <lineage>
        <taxon>Viruses</taxon>
        <taxon>Duplodnaviria</taxon>
        <taxon>Heunggongvirae</taxon>
        <taxon>Uroviricota</taxon>
        <taxon>Caudoviricetes</taxon>
        <taxon>Bclasvirinae</taxon>
        <taxon>Coopervirus</taxon>
        <taxon>Coopervirus vincenzo</taxon>
    </lineage>
</organism>
<reference evidence="2 3" key="1">
    <citation type="journal article" date="2015" name="Genome Announc.">
        <title>Genome Sequences of Mycobacteriophages AlanGrant, Baee, Corofin, OrangeOswald, and Vincenzo, New Members of Cluster B.</title>
        <authorList>
            <person name="Pope W.H."/>
            <person name="Carbonara M.E."/>
            <person name="Cioffi H.M."/>
            <person name="Cruz T."/>
            <person name="Dang B.Q."/>
            <person name="Doyle A.N."/>
            <person name="Fan O.H."/>
            <person name="Gallagher M."/>
            <person name="Gentile G.M."/>
            <person name="German B.A."/>
            <person name="Farrell M.E."/>
            <person name="Gerwig M."/>
            <person name="Hunter K.L."/>
            <person name="Lefever V.E."/>
            <person name="Marfisi N.A."/>
            <person name="McDonnell J.E."/>
            <person name="Monga J.K."/>
            <person name="Quiroz K.G."/>
            <person name="Pong A.C."/>
            <person name="Rimple P.A."/>
            <person name="Situ M."/>
            <person name="Sohnen P.C."/>
            <person name="Stockinger A.N."/>
            <person name="Thompson P.K."/>
            <person name="Torchio N.M."/>
            <person name="Toner C.L."/>
            <person name="Ulbrich M.C."/>
            <person name="Vohra N.I."/>
            <person name="Zakir A."/>
            <person name="Adkins N.L."/>
            <person name="Brown B.R."/>
            <person name="Churilla B.M."/>
            <person name="Kramer Z.J."/>
            <person name="Lapin J.S."/>
            <person name="Montgomery M.T."/>
            <person name="Prout A.K."/>
            <person name="Grubb S.R."/>
            <person name="Warner M.H."/>
            <person name="Bowman C.A."/>
            <person name="Russell D.A."/>
            <person name="Hatfull G.F."/>
        </authorList>
    </citation>
    <scope>NUCLEOTIDE SEQUENCE [LARGE SCALE GENOMIC DNA]</scope>
</reference>
<feature type="coiled-coil region" evidence="1">
    <location>
        <begin position="102"/>
        <end position="129"/>
    </location>
</feature>